<evidence type="ECO:0000256" key="2">
    <source>
        <dbReference type="ARBA" id="ARBA00004613"/>
    </source>
</evidence>
<dbReference type="EC" id="3.1.1.4" evidence="3"/>
<dbReference type="FunFam" id="1.20.90.10:FF:000002">
    <property type="entry name" value="Phospholipase A2 group III"/>
    <property type="match status" value="1"/>
</dbReference>
<dbReference type="SUPFAM" id="SSF48619">
    <property type="entry name" value="Phospholipase A2, PLA2"/>
    <property type="match status" value="1"/>
</dbReference>
<reference evidence="14" key="1">
    <citation type="submission" date="2018-04" db="EMBL/GenBank/DDBJ databases">
        <authorList>
            <person name="Go L.Y."/>
            <person name="Mitchell J.A."/>
        </authorList>
    </citation>
    <scope>NUCLEOTIDE SEQUENCE</scope>
    <source>
        <tissue evidence="14">Whole organism</tissue>
    </source>
</reference>
<keyword evidence="7" id="KW-0378">Hydrolase</keyword>
<dbReference type="VEuPathDB" id="VectorBase:CSON008804"/>
<dbReference type="OMA" id="LSERWIP"/>
<keyword evidence="10" id="KW-0443">Lipid metabolism</keyword>
<keyword evidence="8" id="KW-0106">Calcium</keyword>
<dbReference type="PROSITE" id="PS00118">
    <property type="entry name" value="PA2_HIS"/>
    <property type="match status" value="1"/>
</dbReference>
<evidence type="ECO:0000256" key="9">
    <source>
        <dbReference type="ARBA" id="ARBA00022963"/>
    </source>
</evidence>
<dbReference type="EMBL" id="UFQT01003377">
    <property type="protein sequence ID" value="SSX34947.1"/>
    <property type="molecule type" value="Genomic_DNA"/>
</dbReference>
<keyword evidence="5" id="KW-0964">Secreted</keyword>
<dbReference type="GO" id="GO:0046872">
    <property type="term" value="F:metal ion binding"/>
    <property type="evidence" value="ECO:0007669"/>
    <property type="project" value="UniProtKB-KW"/>
</dbReference>
<feature type="domain" description="Phospholipase A2-like central" evidence="13">
    <location>
        <begin position="47"/>
        <end position="139"/>
    </location>
</feature>
<dbReference type="InterPro" id="IPR016090">
    <property type="entry name" value="PLA2-like_dom"/>
</dbReference>
<evidence type="ECO:0000256" key="8">
    <source>
        <dbReference type="ARBA" id="ARBA00022837"/>
    </source>
</evidence>
<evidence type="ECO:0000313" key="14">
    <source>
        <dbReference type="EMBL" id="SSX15584.1"/>
    </source>
</evidence>
<proteinExistence type="predicted"/>
<evidence type="ECO:0000256" key="5">
    <source>
        <dbReference type="ARBA" id="ARBA00022525"/>
    </source>
</evidence>
<dbReference type="InterPro" id="IPR036444">
    <property type="entry name" value="PLipase_A2_dom_sf"/>
</dbReference>
<dbReference type="AlphaFoldDB" id="A0A336N2D3"/>
<dbReference type="Pfam" id="PF05826">
    <property type="entry name" value="Phospholip_A2_2"/>
    <property type="match status" value="1"/>
</dbReference>
<dbReference type="InterPro" id="IPR033113">
    <property type="entry name" value="PLA2_histidine"/>
</dbReference>
<evidence type="ECO:0000256" key="12">
    <source>
        <dbReference type="ARBA" id="ARBA00029903"/>
    </source>
</evidence>
<dbReference type="GO" id="GO:0050482">
    <property type="term" value="P:arachidonate secretion"/>
    <property type="evidence" value="ECO:0007669"/>
    <property type="project" value="InterPro"/>
</dbReference>
<organism evidence="15">
    <name type="scientific">Culicoides sonorensis</name>
    <name type="common">Biting midge</name>
    <dbReference type="NCBI Taxonomy" id="179676"/>
    <lineage>
        <taxon>Eukaryota</taxon>
        <taxon>Metazoa</taxon>
        <taxon>Ecdysozoa</taxon>
        <taxon>Arthropoda</taxon>
        <taxon>Hexapoda</taxon>
        <taxon>Insecta</taxon>
        <taxon>Pterygota</taxon>
        <taxon>Neoptera</taxon>
        <taxon>Endopterygota</taxon>
        <taxon>Diptera</taxon>
        <taxon>Nematocera</taxon>
        <taxon>Chironomoidea</taxon>
        <taxon>Ceratopogonidae</taxon>
        <taxon>Ceratopogoninae</taxon>
        <taxon>Culicoides</taxon>
        <taxon>Monoculicoides</taxon>
    </lineage>
</organism>
<comment type="cofactor">
    <cofactor evidence="1">
        <name>Ca(2+)</name>
        <dbReference type="ChEBI" id="CHEBI:29108"/>
    </cofactor>
</comment>
<sequence>MSEFSTVSEINSSTKLVFLVIEAFDQNSITTDELIVPVNVKPIEYRMPGTKWCGVGSAAKHFNQLGRLSDLDMCCRDHDICDSIERGQEKYGLSNSNIISKMHCRCDKEFRECLKKINSSVSNTIGRIYFSVQKKCYRKEHPIIKCKKKNFYSLFWSRCAKYETDKSKPAKYQWFELPYYYDPIDCDAFKDEKQL</sequence>
<dbReference type="EMBL" id="UFQS01003377">
    <property type="protein sequence ID" value="SSX15584.1"/>
    <property type="molecule type" value="Genomic_DNA"/>
</dbReference>
<dbReference type="GO" id="GO:0004623">
    <property type="term" value="F:phospholipase A2 activity"/>
    <property type="evidence" value="ECO:0007669"/>
    <property type="project" value="UniProtKB-EC"/>
</dbReference>
<comment type="subcellular location">
    <subcellularLocation>
        <location evidence="2">Secreted</location>
    </subcellularLocation>
</comment>
<keyword evidence="11" id="KW-1015">Disulfide bond</keyword>
<dbReference type="GO" id="GO:0005576">
    <property type="term" value="C:extracellular region"/>
    <property type="evidence" value="ECO:0007669"/>
    <property type="project" value="UniProtKB-SubCell"/>
</dbReference>
<name>A0A336N2D3_CULSO</name>
<evidence type="ECO:0000256" key="3">
    <source>
        <dbReference type="ARBA" id="ARBA00013278"/>
    </source>
</evidence>
<evidence type="ECO:0000256" key="6">
    <source>
        <dbReference type="ARBA" id="ARBA00022723"/>
    </source>
</evidence>
<evidence type="ECO:0000256" key="11">
    <source>
        <dbReference type="ARBA" id="ARBA00023157"/>
    </source>
</evidence>
<evidence type="ECO:0000256" key="4">
    <source>
        <dbReference type="ARBA" id="ARBA00021721"/>
    </source>
</evidence>
<accession>A0A336N2D3</accession>
<keyword evidence="9" id="KW-0442">Lipid degradation</keyword>
<evidence type="ECO:0000313" key="15">
    <source>
        <dbReference type="EMBL" id="SSX34947.1"/>
    </source>
</evidence>
<evidence type="ECO:0000256" key="1">
    <source>
        <dbReference type="ARBA" id="ARBA00001913"/>
    </source>
</evidence>
<dbReference type="GO" id="GO:0006644">
    <property type="term" value="P:phospholipid metabolic process"/>
    <property type="evidence" value="ECO:0007669"/>
    <property type="project" value="InterPro"/>
</dbReference>
<evidence type="ECO:0000256" key="7">
    <source>
        <dbReference type="ARBA" id="ARBA00022801"/>
    </source>
</evidence>
<protein>
    <recommendedName>
        <fullName evidence="4">Phospholipase A2</fullName>
        <ecNumber evidence="3">3.1.1.4</ecNumber>
    </recommendedName>
    <alternativeName>
        <fullName evidence="12">Phosphatidylcholine 2-acylhydrolase</fullName>
    </alternativeName>
</protein>
<gene>
    <name evidence="15" type="primary">CSON008804</name>
</gene>
<dbReference type="Gene3D" id="1.20.90.10">
    <property type="entry name" value="Phospholipase A2 domain"/>
    <property type="match status" value="1"/>
</dbReference>
<reference evidence="15" key="2">
    <citation type="submission" date="2018-07" db="EMBL/GenBank/DDBJ databases">
        <authorList>
            <person name="Quirk P.G."/>
            <person name="Krulwich T.A."/>
        </authorList>
    </citation>
    <scope>NUCLEOTIDE SEQUENCE</scope>
</reference>
<dbReference type="PANTHER" id="PTHR12253">
    <property type="entry name" value="RH14732P"/>
    <property type="match status" value="1"/>
</dbReference>
<evidence type="ECO:0000256" key="10">
    <source>
        <dbReference type="ARBA" id="ARBA00023098"/>
    </source>
</evidence>
<dbReference type="GO" id="GO:0016042">
    <property type="term" value="P:lipid catabolic process"/>
    <property type="evidence" value="ECO:0007669"/>
    <property type="project" value="UniProtKB-KW"/>
</dbReference>
<keyword evidence="6" id="KW-0479">Metal-binding</keyword>
<evidence type="ECO:0000259" key="13">
    <source>
        <dbReference type="Pfam" id="PF05826"/>
    </source>
</evidence>